<sequence>MTEDQHRQLNEFLGKASDKGNRYSQAVRLIGDHYVDIMSDSRLFHVGDTFRRVGLRTQMSIAQYPGIHPIIGLAVGKETDGPGRFGILVKCREWDSHALFQWNKRETYRP</sequence>
<gene>
    <name evidence="1" type="ORF">Ciccas_008427</name>
</gene>
<accession>A0ABD2Q003</accession>
<evidence type="ECO:0000313" key="2">
    <source>
        <dbReference type="Proteomes" id="UP001626550"/>
    </source>
</evidence>
<comment type="caution">
    <text evidence="1">The sequence shown here is derived from an EMBL/GenBank/DDBJ whole genome shotgun (WGS) entry which is preliminary data.</text>
</comment>
<name>A0ABD2Q003_9PLAT</name>
<evidence type="ECO:0000313" key="1">
    <source>
        <dbReference type="EMBL" id="KAL3312974.1"/>
    </source>
</evidence>
<keyword evidence="2" id="KW-1185">Reference proteome</keyword>
<dbReference type="AlphaFoldDB" id="A0ABD2Q003"/>
<protein>
    <submittedName>
        <fullName evidence="1">Uncharacterized protein</fullName>
    </submittedName>
</protein>
<organism evidence="1 2">
    <name type="scientific">Cichlidogyrus casuarinus</name>
    <dbReference type="NCBI Taxonomy" id="1844966"/>
    <lineage>
        <taxon>Eukaryota</taxon>
        <taxon>Metazoa</taxon>
        <taxon>Spiralia</taxon>
        <taxon>Lophotrochozoa</taxon>
        <taxon>Platyhelminthes</taxon>
        <taxon>Monogenea</taxon>
        <taxon>Monopisthocotylea</taxon>
        <taxon>Dactylogyridea</taxon>
        <taxon>Ancyrocephalidae</taxon>
        <taxon>Cichlidogyrus</taxon>
    </lineage>
</organism>
<dbReference type="EMBL" id="JBJKFK010001484">
    <property type="protein sequence ID" value="KAL3312974.1"/>
    <property type="molecule type" value="Genomic_DNA"/>
</dbReference>
<proteinExistence type="predicted"/>
<reference evidence="1 2" key="1">
    <citation type="submission" date="2024-11" db="EMBL/GenBank/DDBJ databases">
        <title>Adaptive evolution of stress response genes in parasites aligns with host niche diversity.</title>
        <authorList>
            <person name="Hahn C."/>
            <person name="Resl P."/>
        </authorList>
    </citation>
    <scope>NUCLEOTIDE SEQUENCE [LARGE SCALE GENOMIC DNA]</scope>
    <source>
        <strain evidence="1">EGGRZ-B1_66</strain>
        <tissue evidence="1">Body</tissue>
    </source>
</reference>
<dbReference type="Proteomes" id="UP001626550">
    <property type="component" value="Unassembled WGS sequence"/>
</dbReference>